<dbReference type="AlphaFoldDB" id="A0A3N0E148"/>
<comment type="caution">
    <text evidence="1">The sequence shown here is derived from an EMBL/GenBank/DDBJ whole genome shotgun (WGS) entry which is preliminary data.</text>
</comment>
<sequence>MKKYIGNIAVIIAILTVISCDQERLEPELETADGGGTLDTYTAYSIGEKSDTAIYGRVVFYLDDLGRTLVQVSVYNTEEGTLYPTRLMEGMTGDESAVLISLYDVVGKESDGLLYGELSDSKFYVISDTAFYDTLPGLDAHISLYSGTTVIATGDIGANTEPVEAN</sequence>
<evidence type="ECO:0000313" key="1">
    <source>
        <dbReference type="EMBL" id="RNL81565.1"/>
    </source>
</evidence>
<dbReference type="EMBL" id="RJTM01000124">
    <property type="protein sequence ID" value="RNL81565.1"/>
    <property type="molecule type" value="Genomic_DNA"/>
</dbReference>
<evidence type="ECO:0000313" key="2">
    <source>
        <dbReference type="Proteomes" id="UP000267469"/>
    </source>
</evidence>
<dbReference type="OrthoDB" id="1177316at2"/>
<reference evidence="1 2" key="1">
    <citation type="submission" date="2018-10" db="EMBL/GenBank/DDBJ databases">
        <title>Sinomicrobium pectinilyticum sp. nov., a pectinase-producing bacterium isolated from alkaline and saline soil, and emended description of the genus Sinomicrobium.</title>
        <authorList>
            <person name="Cheng B."/>
            <person name="Li C."/>
            <person name="Lai Q."/>
            <person name="Du M."/>
            <person name="Shao Z."/>
            <person name="Xu P."/>
            <person name="Yang C."/>
        </authorList>
    </citation>
    <scope>NUCLEOTIDE SEQUENCE [LARGE SCALE GENOMIC DNA]</scope>
    <source>
        <strain evidence="1 2">5DNS001</strain>
    </source>
</reference>
<protein>
    <submittedName>
        <fullName evidence="1">Uncharacterized protein</fullName>
    </submittedName>
</protein>
<name>A0A3N0E148_SINP1</name>
<accession>A0A3N0E148</accession>
<organism evidence="1 2">
    <name type="scientific">Sinomicrobium pectinilyticum</name>
    <dbReference type="NCBI Taxonomy" id="1084421"/>
    <lineage>
        <taxon>Bacteria</taxon>
        <taxon>Pseudomonadati</taxon>
        <taxon>Bacteroidota</taxon>
        <taxon>Flavobacteriia</taxon>
        <taxon>Flavobacteriales</taxon>
        <taxon>Flavobacteriaceae</taxon>
        <taxon>Sinomicrobium</taxon>
    </lineage>
</organism>
<dbReference type="RefSeq" id="WP_123217560.1">
    <property type="nucleotide sequence ID" value="NZ_RJTM01000124.1"/>
</dbReference>
<dbReference type="Proteomes" id="UP000267469">
    <property type="component" value="Unassembled WGS sequence"/>
</dbReference>
<gene>
    <name evidence="1" type="ORF">ED312_18725</name>
</gene>
<dbReference type="PROSITE" id="PS51257">
    <property type="entry name" value="PROKAR_LIPOPROTEIN"/>
    <property type="match status" value="1"/>
</dbReference>
<proteinExistence type="predicted"/>
<keyword evidence="2" id="KW-1185">Reference proteome</keyword>